<dbReference type="VEuPathDB" id="TriTrypDB:TCDM_12789"/>
<dbReference type="VEuPathDB" id="TriTrypDB:TcCLB.510483.20"/>
<feature type="compositionally biased region" description="Low complexity" evidence="1">
    <location>
        <begin position="334"/>
        <end position="351"/>
    </location>
</feature>
<dbReference type="AlphaFoldDB" id="A0A2V2W173"/>
<dbReference type="VEuPathDB" id="TriTrypDB:C4B63_3g1068"/>
<dbReference type="VEuPathDB" id="TriTrypDB:TcG_10761"/>
<dbReference type="VEuPathDB" id="TriTrypDB:TcYC6_0162270"/>
<proteinExistence type="predicted"/>
<name>A0A2V2W173_TRYCR</name>
<feature type="compositionally biased region" description="Polar residues" evidence="1">
    <location>
        <begin position="92"/>
        <end position="101"/>
    </location>
</feature>
<feature type="compositionally biased region" description="Basic and acidic residues" evidence="1">
    <location>
        <begin position="293"/>
        <end position="303"/>
    </location>
</feature>
<dbReference type="VEuPathDB" id="TriTrypDB:TcCL_ESM06058"/>
<dbReference type="VEuPathDB" id="TriTrypDB:TcCLB.511083.39"/>
<feature type="signal peptide" evidence="2">
    <location>
        <begin position="1"/>
        <end position="27"/>
    </location>
</feature>
<evidence type="ECO:0000256" key="2">
    <source>
        <dbReference type="SAM" id="SignalP"/>
    </source>
</evidence>
<dbReference type="EMBL" id="PRFA01000003">
    <property type="protein sequence ID" value="PWV01817.1"/>
    <property type="molecule type" value="Genomic_DNA"/>
</dbReference>
<feature type="compositionally biased region" description="Basic and acidic residues" evidence="1">
    <location>
        <begin position="312"/>
        <end position="331"/>
    </location>
</feature>
<reference evidence="3 4" key="1">
    <citation type="journal article" date="2018" name="Microb. Genom.">
        <title>Expanding an expanded genome: long-read sequencing of Trypanosoma cruzi.</title>
        <authorList>
            <person name="Berna L."/>
            <person name="Rodriguez M."/>
            <person name="Chiribao M.L."/>
            <person name="Parodi-Talice A."/>
            <person name="Pita S."/>
            <person name="Rijo G."/>
            <person name="Alvarez-Valin F."/>
            <person name="Robello C."/>
        </authorList>
    </citation>
    <scope>NUCLEOTIDE SEQUENCE [LARGE SCALE GENOMIC DNA]</scope>
    <source>
        <strain evidence="3 4">Dm28c</strain>
    </source>
</reference>
<dbReference type="VEuPathDB" id="TriTrypDB:TcCLB.508125.140"/>
<feature type="compositionally biased region" description="Basic and acidic residues" evidence="1">
    <location>
        <begin position="210"/>
        <end position="233"/>
    </location>
</feature>
<feature type="region of interest" description="Disordered" evidence="1">
    <location>
        <begin position="77"/>
        <end position="354"/>
    </location>
</feature>
<dbReference type="VEuPathDB" id="TriTrypDB:TcBrA4_0171980"/>
<sequence>MATMMTGRVPLVCALCVLWCGAVFGHAMEDYCGEGGGDGLRQTSNGGDDGVPLKADCGLLSTRMTLTKAVDAADAEEMNVTTPLENLEDNKLGNNTQSTGATGPGRDVVAVPPPTKTPLNLGRSGAREQKGISRPVDANDGKRTSHTNNQSVPDPEKLKAVESSSSGSPGTQSGNDGNLENNSERNESSDETPMEENNLFSKYDCTGLVLKEEPKTTGDKKNASHEAPTEKRGSPVNDAEIQTATPPPPPATMNEQSNTETLRPIQLLQYVQDDHAQSRPPSPTANGGAANNEAEKSTEKRIPSNDPAADGAETREEKQNENKEANPKETPVETTAMKTTTATTGDSDGSTAVSHTTSPLLILLVFACAAAAAVVAA</sequence>
<dbReference type="VEuPathDB" id="TriTrypDB:C3747_61g174"/>
<protein>
    <submittedName>
        <fullName evidence="3">Mucin-associated surface protein (MASP)</fullName>
    </submittedName>
</protein>
<dbReference type="VEuPathDB" id="TriTrypDB:BCY84_17712"/>
<comment type="caution">
    <text evidence="3">The sequence shown here is derived from an EMBL/GenBank/DDBJ whole genome shotgun (WGS) entry which is preliminary data.</text>
</comment>
<feature type="chain" id="PRO_5015949818" evidence="2">
    <location>
        <begin position="28"/>
        <end position="377"/>
    </location>
</feature>
<gene>
    <name evidence="3" type="ORF">C4B63_3g1068</name>
</gene>
<dbReference type="VEuPathDB" id="TriTrypDB:TCSYLVIO_008655"/>
<accession>A0A2V2W173</accession>
<dbReference type="VEuPathDB" id="TriTrypDB:ECC02_010183"/>
<dbReference type="Proteomes" id="UP000246121">
    <property type="component" value="Unassembled WGS sequence"/>
</dbReference>
<keyword evidence="2" id="KW-0732">Signal</keyword>
<feature type="compositionally biased region" description="Low complexity" evidence="1">
    <location>
        <begin position="163"/>
        <end position="174"/>
    </location>
</feature>
<evidence type="ECO:0000313" key="3">
    <source>
        <dbReference type="EMBL" id="PWV01817.1"/>
    </source>
</evidence>
<dbReference type="Pfam" id="PF12517">
    <property type="entry name" value="DUF3720"/>
    <property type="match status" value="1"/>
</dbReference>
<dbReference type="InterPro" id="IPR022195">
    <property type="entry name" value="DUF3720"/>
</dbReference>
<evidence type="ECO:0000256" key="1">
    <source>
        <dbReference type="SAM" id="MobiDB-lite"/>
    </source>
</evidence>
<organism evidence="3 4">
    <name type="scientific">Trypanosoma cruzi</name>
    <dbReference type="NCBI Taxonomy" id="5693"/>
    <lineage>
        <taxon>Eukaryota</taxon>
        <taxon>Discoba</taxon>
        <taxon>Euglenozoa</taxon>
        <taxon>Kinetoplastea</taxon>
        <taxon>Metakinetoplastina</taxon>
        <taxon>Trypanosomatida</taxon>
        <taxon>Trypanosomatidae</taxon>
        <taxon>Trypanosoma</taxon>
        <taxon>Schizotrypanum</taxon>
    </lineage>
</organism>
<evidence type="ECO:0000313" key="4">
    <source>
        <dbReference type="Proteomes" id="UP000246121"/>
    </source>
</evidence>
<feature type="compositionally biased region" description="Basic and acidic residues" evidence="1">
    <location>
        <begin position="125"/>
        <end position="143"/>
    </location>
</feature>